<feature type="compositionally biased region" description="Polar residues" evidence="1">
    <location>
        <begin position="65"/>
        <end position="81"/>
    </location>
</feature>
<gene>
    <name evidence="2" type="ORF">BYL167_LOCUS42692</name>
    <name evidence="3" type="ORF">GIL414_LOCUS43181</name>
</gene>
<feature type="region of interest" description="Disordered" evidence="1">
    <location>
        <begin position="1"/>
        <end position="46"/>
    </location>
</feature>
<sequence length="81" mass="8611">STTAETIELTPVNQNEEPISMSSSVAVEQADTSNKQQTTLADHSTDEKTSAYAISTMHTDHAEQVSVSTSTPSEQLDVTVA</sequence>
<feature type="non-terminal residue" evidence="2">
    <location>
        <position position="1"/>
    </location>
</feature>
<evidence type="ECO:0000313" key="4">
    <source>
        <dbReference type="Proteomes" id="UP000681967"/>
    </source>
</evidence>
<dbReference type="AlphaFoldDB" id="A0A8S2ZVX7"/>
<reference evidence="2" key="1">
    <citation type="submission" date="2021-02" db="EMBL/GenBank/DDBJ databases">
        <authorList>
            <person name="Nowell W R."/>
        </authorList>
    </citation>
    <scope>NUCLEOTIDE SEQUENCE</scope>
</reference>
<evidence type="ECO:0000313" key="3">
    <source>
        <dbReference type="EMBL" id="CAF4704057.1"/>
    </source>
</evidence>
<evidence type="ECO:0000313" key="2">
    <source>
        <dbReference type="EMBL" id="CAF4663709.1"/>
    </source>
</evidence>
<organism evidence="2 4">
    <name type="scientific">Rotaria magnacalcarata</name>
    <dbReference type="NCBI Taxonomy" id="392030"/>
    <lineage>
        <taxon>Eukaryota</taxon>
        <taxon>Metazoa</taxon>
        <taxon>Spiralia</taxon>
        <taxon>Gnathifera</taxon>
        <taxon>Rotifera</taxon>
        <taxon>Eurotatoria</taxon>
        <taxon>Bdelloidea</taxon>
        <taxon>Philodinida</taxon>
        <taxon>Philodinidae</taxon>
        <taxon>Rotaria</taxon>
    </lineage>
</organism>
<dbReference type="EMBL" id="CAJOBJ010126943">
    <property type="protein sequence ID" value="CAF4704057.1"/>
    <property type="molecule type" value="Genomic_DNA"/>
</dbReference>
<dbReference type="EMBL" id="CAJOBH010111506">
    <property type="protein sequence ID" value="CAF4663709.1"/>
    <property type="molecule type" value="Genomic_DNA"/>
</dbReference>
<dbReference type="Proteomes" id="UP000681720">
    <property type="component" value="Unassembled WGS sequence"/>
</dbReference>
<name>A0A8S2ZVX7_9BILA</name>
<feature type="compositionally biased region" description="Polar residues" evidence="1">
    <location>
        <begin position="1"/>
        <end position="42"/>
    </location>
</feature>
<feature type="non-terminal residue" evidence="2">
    <location>
        <position position="81"/>
    </location>
</feature>
<feature type="region of interest" description="Disordered" evidence="1">
    <location>
        <begin position="60"/>
        <end position="81"/>
    </location>
</feature>
<evidence type="ECO:0000256" key="1">
    <source>
        <dbReference type="SAM" id="MobiDB-lite"/>
    </source>
</evidence>
<comment type="caution">
    <text evidence="2">The sequence shown here is derived from an EMBL/GenBank/DDBJ whole genome shotgun (WGS) entry which is preliminary data.</text>
</comment>
<protein>
    <submittedName>
        <fullName evidence="2">Uncharacterized protein</fullName>
    </submittedName>
</protein>
<dbReference type="Proteomes" id="UP000681967">
    <property type="component" value="Unassembled WGS sequence"/>
</dbReference>
<proteinExistence type="predicted"/>
<accession>A0A8S2ZVX7</accession>